<dbReference type="Proteomes" id="UP000050761">
    <property type="component" value="Unassembled WGS sequence"/>
</dbReference>
<reference evidence="5" key="2">
    <citation type="submission" date="2019-09" db="UniProtKB">
        <authorList>
            <consortium name="WormBaseParasite"/>
        </authorList>
    </citation>
    <scope>IDENTIFICATION</scope>
</reference>
<evidence type="ECO:0000259" key="2">
    <source>
        <dbReference type="Pfam" id="PF17921"/>
    </source>
</evidence>
<feature type="domain" description="Integrase zinc-binding" evidence="2">
    <location>
        <begin position="61"/>
        <end position="93"/>
    </location>
</feature>
<dbReference type="GO" id="GO:0003676">
    <property type="term" value="F:nucleic acid binding"/>
    <property type="evidence" value="ECO:0007669"/>
    <property type="project" value="InterPro"/>
</dbReference>
<dbReference type="InterPro" id="IPR036397">
    <property type="entry name" value="RNaseH_sf"/>
</dbReference>
<dbReference type="Pfam" id="PF17921">
    <property type="entry name" value="Integrase_H2C2"/>
    <property type="match status" value="1"/>
</dbReference>
<feature type="coiled-coil region" evidence="1">
    <location>
        <begin position="262"/>
        <end position="289"/>
    </location>
</feature>
<reference evidence="3 4" key="1">
    <citation type="submission" date="2018-11" db="EMBL/GenBank/DDBJ databases">
        <authorList>
            <consortium name="Pathogen Informatics"/>
        </authorList>
    </citation>
    <scope>NUCLEOTIDE SEQUENCE [LARGE SCALE GENOMIC DNA]</scope>
</reference>
<evidence type="ECO:0000313" key="4">
    <source>
        <dbReference type="Proteomes" id="UP000050761"/>
    </source>
</evidence>
<dbReference type="EMBL" id="UZAH01034024">
    <property type="protein sequence ID" value="VDP32821.1"/>
    <property type="molecule type" value="Genomic_DNA"/>
</dbReference>
<dbReference type="AlphaFoldDB" id="A0A183GIL3"/>
<sequence>MDCQHAPNTFMRVLRGYKVGVEGYWCEQSGVWRSKGRLGNSSLHFDAKNPIFVTPYTVLSSLIIQEAHGNYHRGIEHTISTVREQYWIPKLRQQRIVFNVVDLTPFHIIILKLQTCRYDGLCVADHSSTLDWMSLISLLVPKKETRLNYMDAYLHTVTRLIHLEVVRSMAVGDFLNALRRFIARKGVPESITCDNAPTFLLNILAQNGRTRYVISVLSNVAVNLSSLQVTMTMVTLPPTPKLNSVFITDGNNTDDCKCNAAESKVRMDNRELREQLRDLRRQLREIQDAIPPLPNPEQFYDRIVTLCWDYHCTLETTRLEERLRHFRSLQNDHSLEIHDVE</sequence>
<dbReference type="InterPro" id="IPR041588">
    <property type="entry name" value="Integrase_H2C2"/>
</dbReference>
<proteinExistence type="predicted"/>
<evidence type="ECO:0000313" key="5">
    <source>
        <dbReference type="WBParaSite" id="HPBE_0002247901-mRNA-1"/>
    </source>
</evidence>
<dbReference type="PANTHER" id="PTHR47331">
    <property type="entry name" value="PHD-TYPE DOMAIN-CONTAINING PROTEIN"/>
    <property type="match status" value="1"/>
</dbReference>
<protein>
    <submittedName>
        <fullName evidence="5">Integrase_H2C2 domain-containing protein</fullName>
    </submittedName>
</protein>
<accession>A0A183GIL3</accession>
<dbReference type="Gene3D" id="3.30.420.10">
    <property type="entry name" value="Ribonuclease H-like superfamily/Ribonuclease H"/>
    <property type="match status" value="1"/>
</dbReference>
<evidence type="ECO:0000256" key="1">
    <source>
        <dbReference type="SAM" id="Coils"/>
    </source>
</evidence>
<dbReference type="InterPro" id="IPR012337">
    <property type="entry name" value="RNaseH-like_sf"/>
</dbReference>
<accession>A0A3P8CK63</accession>
<gene>
    <name evidence="3" type="ORF">HPBE_LOCUS22478</name>
</gene>
<dbReference type="SUPFAM" id="SSF53098">
    <property type="entry name" value="Ribonuclease H-like"/>
    <property type="match status" value="1"/>
</dbReference>
<keyword evidence="1" id="KW-0175">Coiled coil</keyword>
<dbReference type="OrthoDB" id="5850742at2759"/>
<keyword evidence="4" id="KW-1185">Reference proteome</keyword>
<dbReference type="WBParaSite" id="HPBE_0002247901-mRNA-1">
    <property type="protein sequence ID" value="HPBE_0002247901-mRNA-1"/>
    <property type="gene ID" value="HPBE_0002247901"/>
</dbReference>
<organism evidence="4 5">
    <name type="scientific">Heligmosomoides polygyrus</name>
    <name type="common">Parasitic roundworm</name>
    <dbReference type="NCBI Taxonomy" id="6339"/>
    <lineage>
        <taxon>Eukaryota</taxon>
        <taxon>Metazoa</taxon>
        <taxon>Ecdysozoa</taxon>
        <taxon>Nematoda</taxon>
        <taxon>Chromadorea</taxon>
        <taxon>Rhabditida</taxon>
        <taxon>Rhabditina</taxon>
        <taxon>Rhabditomorpha</taxon>
        <taxon>Strongyloidea</taxon>
        <taxon>Heligmosomidae</taxon>
        <taxon>Heligmosomoides</taxon>
    </lineage>
</organism>
<evidence type="ECO:0000313" key="3">
    <source>
        <dbReference type="EMBL" id="VDP32821.1"/>
    </source>
</evidence>
<name>A0A183GIL3_HELPZ</name>